<dbReference type="PANTHER" id="PTHR47199">
    <property type="entry name" value="PHOTOSYSTEM II STABILITY/ASSEMBLY FACTOR HCF136, CHLOROPLASTIC"/>
    <property type="match status" value="1"/>
</dbReference>
<dbReference type="Pfam" id="PF14870">
    <property type="entry name" value="PSII_BNR"/>
    <property type="match status" value="1"/>
</dbReference>
<dbReference type="RefSeq" id="WP_158643814.1">
    <property type="nucleotide sequence ID" value="NZ_CP042431.1"/>
</dbReference>
<dbReference type="GO" id="GO:0015979">
    <property type="term" value="P:photosynthesis"/>
    <property type="evidence" value="ECO:0007669"/>
    <property type="project" value="UniProtKB-KW"/>
</dbReference>
<evidence type="ECO:0000313" key="4">
    <source>
        <dbReference type="EMBL" id="RZS71578.1"/>
    </source>
</evidence>
<accession>A0A4Q7MSW9</accession>
<keyword evidence="5" id="KW-1185">Reference proteome</keyword>
<keyword evidence="1" id="KW-0602">Photosynthesis</keyword>
<dbReference type="PANTHER" id="PTHR47199:SF2">
    <property type="entry name" value="PHOTOSYSTEM II STABILITY_ASSEMBLY FACTOR HCF136, CHLOROPLASTIC"/>
    <property type="match status" value="1"/>
</dbReference>
<dbReference type="Gene3D" id="2.130.10.10">
    <property type="entry name" value="YVTN repeat-like/Quinoprotein amine dehydrogenase"/>
    <property type="match status" value="2"/>
</dbReference>
<keyword evidence="2" id="KW-0604">Photosystem II</keyword>
<evidence type="ECO:0000259" key="3">
    <source>
        <dbReference type="Pfam" id="PF14870"/>
    </source>
</evidence>
<name>A0A4Q7MSW9_9BACT</name>
<reference evidence="4 5" key="1">
    <citation type="submission" date="2019-02" db="EMBL/GenBank/DDBJ databases">
        <title>Genomic Encyclopedia of Type Strains, Phase IV (KMG-IV): sequencing the most valuable type-strain genomes for metagenomic binning, comparative biology and taxonomic classification.</title>
        <authorList>
            <person name="Goeker M."/>
        </authorList>
    </citation>
    <scope>NUCLEOTIDE SEQUENCE [LARGE SCALE GENOMIC DNA]</scope>
    <source>
        <strain evidence="4 5">DSM 18116</strain>
    </source>
</reference>
<sequence>MQQCQKNNIFNPLMNNCMVNGFKALLFVTVTGIMAASCVKGDNPIQRYEDPRNQGQGGVPVLGPGWSKVTIPLNSYDVVFVNDTLGFLASFRDGVYRSTNGGETWTRTNAQKSDYVNLFFLNEKYGWAVSVTKDIAKTTDSGKTWATTNTSYEFRDVFFRDENNGYASTYQGLIKTTDGGVTWALVPNAPKDVTSVYFIDEQNGFCGTEANGYRQTTDGGSSFTPVNGLPNEVFTTQFFKGTDAQKGVVVGSDGYVNKTTNNGATWTKGPKIKGDYFDFNFKDIDNGFVMTINNVFKVEGNTVTNVLFRPAADRNVHFWECDFNADLTRGWVVYNGGELYRYVKP</sequence>
<protein>
    <submittedName>
        <fullName evidence="4">Photosynthesis system II assembly factor YCF48-like protein</fullName>
    </submittedName>
</protein>
<comment type="caution">
    <text evidence="4">The sequence shown here is derived from an EMBL/GenBank/DDBJ whole genome shotgun (WGS) entry which is preliminary data.</text>
</comment>
<organism evidence="4 5">
    <name type="scientific">Pseudobacter ginsenosidimutans</name>
    <dbReference type="NCBI Taxonomy" id="661488"/>
    <lineage>
        <taxon>Bacteria</taxon>
        <taxon>Pseudomonadati</taxon>
        <taxon>Bacteroidota</taxon>
        <taxon>Chitinophagia</taxon>
        <taxon>Chitinophagales</taxon>
        <taxon>Chitinophagaceae</taxon>
        <taxon>Pseudobacter</taxon>
    </lineage>
</organism>
<dbReference type="InterPro" id="IPR015943">
    <property type="entry name" value="WD40/YVTN_repeat-like_dom_sf"/>
</dbReference>
<dbReference type="SUPFAM" id="SSF110296">
    <property type="entry name" value="Oligoxyloglucan reducing end-specific cellobiohydrolase"/>
    <property type="match status" value="1"/>
</dbReference>
<evidence type="ECO:0000313" key="5">
    <source>
        <dbReference type="Proteomes" id="UP000293874"/>
    </source>
</evidence>
<evidence type="ECO:0000256" key="1">
    <source>
        <dbReference type="ARBA" id="ARBA00022531"/>
    </source>
</evidence>
<dbReference type="CDD" id="cd15482">
    <property type="entry name" value="Sialidase_non-viral"/>
    <property type="match status" value="1"/>
</dbReference>
<dbReference type="OrthoDB" id="9757809at2"/>
<gene>
    <name evidence="4" type="ORF">EV199_3483</name>
</gene>
<dbReference type="GO" id="GO:0009523">
    <property type="term" value="C:photosystem II"/>
    <property type="evidence" value="ECO:0007669"/>
    <property type="project" value="UniProtKB-KW"/>
</dbReference>
<evidence type="ECO:0000256" key="2">
    <source>
        <dbReference type="ARBA" id="ARBA00023276"/>
    </source>
</evidence>
<proteinExistence type="predicted"/>
<dbReference type="AlphaFoldDB" id="A0A4Q7MSW9"/>
<dbReference type="Proteomes" id="UP000293874">
    <property type="component" value="Unassembled WGS sequence"/>
</dbReference>
<dbReference type="EMBL" id="SGXA01000002">
    <property type="protein sequence ID" value="RZS71578.1"/>
    <property type="molecule type" value="Genomic_DNA"/>
</dbReference>
<feature type="domain" description="Photosynthesis system II assembly factor Ycf48/Hcf136-like" evidence="3">
    <location>
        <begin position="66"/>
        <end position="147"/>
    </location>
</feature>
<dbReference type="InterPro" id="IPR028203">
    <property type="entry name" value="PSII_CF48-like_dom"/>
</dbReference>